<feature type="active site" description="Schiff-base intermediate with substrate" evidence="9">
    <location>
        <position position="83"/>
    </location>
</feature>
<comment type="catalytic activity">
    <reaction evidence="8 9">
        <text>D-sedoheptulose 7-phosphate + D-glyceraldehyde 3-phosphate = D-erythrose 4-phosphate + beta-D-fructose 6-phosphate</text>
        <dbReference type="Rhea" id="RHEA:17053"/>
        <dbReference type="ChEBI" id="CHEBI:16897"/>
        <dbReference type="ChEBI" id="CHEBI:57483"/>
        <dbReference type="ChEBI" id="CHEBI:57634"/>
        <dbReference type="ChEBI" id="CHEBI:59776"/>
        <dbReference type="EC" id="2.2.1.2"/>
    </reaction>
</comment>
<keyword evidence="6 9" id="KW-0570">Pentose shunt</keyword>
<keyword evidence="7 9" id="KW-0704">Schiff base</keyword>
<dbReference type="FunFam" id="3.20.20.70:FF:000018">
    <property type="entry name" value="Probable transaldolase"/>
    <property type="match status" value="1"/>
</dbReference>
<sequence>MKIFLDTANIDEIKEAVSWGILDGVTTNPSLVAKEKRDFKELLQEICSIVDGDVSAEVISTDFEGMVKEARELVKISDNIIVKIPLIKDGLKAVKFLKSEGIRANVTLCFSPTQAILAAKAGAYYISPFVGRLDDISSDGMSLIRQIVQIYKNYNFETKVLVASVRHPMHVVEAGLIGADVVTMPFKVLEQLIKHPLTDIGLERFLQDWKKAQAELKLEKVS</sequence>
<comment type="function">
    <text evidence="9">Transaldolase is important for the balance of metabolites in the pentose-phosphate pathway.</text>
</comment>
<dbReference type="PANTHER" id="PTHR10683">
    <property type="entry name" value="TRANSALDOLASE"/>
    <property type="match status" value="1"/>
</dbReference>
<evidence type="ECO:0000256" key="8">
    <source>
        <dbReference type="ARBA" id="ARBA00048810"/>
    </source>
</evidence>
<reference evidence="11" key="1">
    <citation type="submission" date="2015-11" db="EMBL/GenBank/DDBJ databases">
        <authorList>
            <person name="Varghese N."/>
        </authorList>
    </citation>
    <scope>NUCLEOTIDE SEQUENCE [LARGE SCALE GENOMIC DNA]</scope>
</reference>
<gene>
    <name evidence="9" type="primary">tal</name>
    <name evidence="10" type="ORF">JGI1_00296</name>
</gene>
<dbReference type="CDD" id="cd00956">
    <property type="entry name" value="Transaldolase_FSA"/>
    <property type="match status" value="1"/>
</dbReference>
<dbReference type="InterPro" id="IPR001585">
    <property type="entry name" value="TAL/FSA"/>
</dbReference>
<dbReference type="GO" id="GO:0006098">
    <property type="term" value="P:pentose-phosphate shunt"/>
    <property type="evidence" value="ECO:0007669"/>
    <property type="project" value="UniProtKB-UniRule"/>
</dbReference>
<evidence type="ECO:0000256" key="1">
    <source>
        <dbReference type="ARBA" id="ARBA00004496"/>
    </source>
</evidence>
<dbReference type="InterPro" id="IPR022999">
    <property type="entry name" value="Transaldolase_3B"/>
</dbReference>
<dbReference type="PROSITE" id="PS01054">
    <property type="entry name" value="TRANSALDOLASE_1"/>
    <property type="match status" value="1"/>
</dbReference>
<dbReference type="NCBIfam" id="TIGR00875">
    <property type="entry name" value="fsa_talC_mipB"/>
    <property type="match status" value="1"/>
</dbReference>
<evidence type="ECO:0000256" key="9">
    <source>
        <dbReference type="HAMAP-Rule" id="MF_00494"/>
    </source>
</evidence>
<dbReference type="SUPFAM" id="SSF51569">
    <property type="entry name" value="Aldolase"/>
    <property type="match status" value="1"/>
</dbReference>
<keyword evidence="11" id="KW-1185">Reference proteome</keyword>
<dbReference type="EMBL" id="FAOO01000002">
    <property type="protein sequence ID" value="CUU01620.1"/>
    <property type="molecule type" value="Genomic_DNA"/>
</dbReference>
<comment type="pathway">
    <text evidence="2 9">Carbohydrate degradation; pentose phosphate pathway; D-glyceraldehyde 3-phosphate and beta-D-fructose 6-phosphate from D-ribose 5-phosphate and D-xylulose 5-phosphate (non-oxidative stage): step 2/3.</text>
</comment>
<proteinExistence type="inferred from homology"/>
<dbReference type="STRING" id="1643428.GCA_001442855_00283"/>
<dbReference type="PANTHER" id="PTHR10683:SF40">
    <property type="entry name" value="FRUCTOSE-6-PHOSPHATE ALDOLASE 1-RELATED"/>
    <property type="match status" value="1"/>
</dbReference>
<name>A0A0S4MRT2_9BACT</name>
<evidence type="ECO:0000256" key="4">
    <source>
        <dbReference type="ARBA" id="ARBA00022490"/>
    </source>
</evidence>
<dbReference type="GO" id="GO:0005975">
    <property type="term" value="P:carbohydrate metabolic process"/>
    <property type="evidence" value="ECO:0007669"/>
    <property type="project" value="InterPro"/>
</dbReference>
<evidence type="ECO:0000256" key="6">
    <source>
        <dbReference type="ARBA" id="ARBA00023126"/>
    </source>
</evidence>
<evidence type="ECO:0000313" key="10">
    <source>
        <dbReference type="EMBL" id="CUU01620.1"/>
    </source>
</evidence>
<dbReference type="GO" id="GO:0016832">
    <property type="term" value="F:aldehyde-lyase activity"/>
    <property type="evidence" value="ECO:0007669"/>
    <property type="project" value="InterPro"/>
</dbReference>
<evidence type="ECO:0000256" key="5">
    <source>
        <dbReference type="ARBA" id="ARBA00022679"/>
    </source>
</evidence>
<keyword evidence="5 9" id="KW-0808">Transferase</keyword>
<dbReference type="InterPro" id="IPR018225">
    <property type="entry name" value="Transaldolase_AS"/>
</dbReference>
<dbReference type="UniPathway" id="UPA00115">
    <property type="reaction ID" value="UER00414"/>
</dbReference>
<comment type="subcellular location">
    <subcellularLocation>
        <location evidence="1 9">Cytoplasm</location>
    </subcellularLocation>
</comment>
<dbReference type="Proteomes" id="UP000320623">
    <property type="component" value="Unassembled WGS sequence"/>
</dbReference>
<dbReference type="AlphaFoldDB" id="A0A0S4MRT2"/>
<dbReference type="GO" id="GO:0042182">
    <property type="term" value="P:ketone catabolic process"/>
    <property type="evidence" value="ECO:0007669"/>
    <property type="project" value="UniProtKB-ARBA"/>
</dbReference>
<dbReference type="InterPro" id="IPR004731">
    <property type="entry name" value="Transaldolase_3B/F6P_aldolase"/>
</dbReference>
<protein>
    <recommendedName>
        <fullName evidence="9">Probable transaldolase</fullName>
        <ecNumber evidence="9">2.2.1.2</ecNumber>
    </recommendedName>
</protein>
<dbReference type="Pfam" id="PF00923">
    <property type="entry name" value="TAL_FSA"/>
    <property type="match status" value="1"/>
</dbReference>
<dbReference type="RefSeq" id="WP_140944099.1">
    <property type="nucleotide sequence ID" value="NZ_FAOO01000002.1"/>
</dbReference>
<accession>A0A0S4MRT2</accession>
<comment type="similarity">
    <text evidence="3 9">Belongs to the transaldolase family. Type 3B subfamily.</text>
</comment>
<evidence type="ECO:0000313" key="11">
    <source>
        <dbReference type="Proteomes" id="UP000320623"/>
    </source>
</evidence>
<evidence type="ECO:0000256" key="3">
    <source>
        <dbReference type="ARBA" id="ARBA00005740"/>
    </source>
</evidence>
<evidence type="ECO:0000256" key="7">
    <source>
        <dbReference type="ARBA" id="ARBA00023270"/>
    </source>
</evidence>
<dbReference type="InterPro" id="IPR013785">
    <property type="entry name" value="Aldolase_TIM"/>
</dbReference>
<dbReference type="EC" id="2.2.1.2" evidence="9"/>
<evidence type="ECO:0000256" key="2">
    <source>
        <dbReference type="ARBA" id="ARBA00004857"/>
    </source>
</evidence>
<dbReference type="OrthoDB" id="9807051at2"/>
<dbReference type="GO" id="GO:0004801">
    <property type="term" value="F:transaldolase activity"/>
    <property type="evidence" value="ECO:0007669"/>
    <property type="project" value="UniProtKB-UniRule"/>
</dbReference>
<dbReference type="GO" id="GO:0005737">
    <property type="term" value="C:cytoplasm"/>
    <property type="evidence" value="ECO:0007669"/>
    <property type="project" value="UniProtKB-SubCell"/>
</dbReference>
<dbReference type="Gene3D" id="3.20.20.70">
    <property type="entry name" value="Aldolase class I"/>
    <property type="match status" value="1"/>
</dbReference>
<organism evidence="10 11">
    <name type="scientific">Candidatus Thermokryptus mobilis</name>
    <dbReference type="NCBI Taxonomy" id="1643428"/>
    <lineage>
        <taxon>Bacteria</taxon>
        <taxon>Pseudomonadati</taxon>
        <taxon>Candidatus Kryptoniota</taxon>
        <taxon>Candidatus Thermokryptus</taxon>
    </lineage>
</organism>
<keyword evidence="4 9" id="KW-0963">Cytoplasm</keyword>
<dbReference type="InterPro" id="IPR033919">
    <property type="entry name" value="TSA/FSA_arc/bac"/>
</dbReference>
<dbReference type="HAMAP" id="MF_00494">
    <property type="entry name" value="Transaldolase_3b"/>
    <property type="match status" value="1"/>
</dbReference>